<sequence length="80" mass="9765">MPRDSPFTDEQDDYIDTYMAAWVEQLEAEPPRTNRQLKTWRETTSSKIIESTDFKDKLDFALISKEKWFEVRSKIFFFYR</sequence>
<evidence type="ECO:0000313" key="2">
    <source>
        <dbReference type="Proteomes" id="UP000815677"/>
    </source>
</evidence>
<organism evidence="1 2">
    <name type="scientific">Mycena chlorophos</name>
    <name type="common">Agaric fungus</name>
    <name type="synonym">Agaricus chlorophos</name>
    <dbReference type="NCBI Taxonomy" id="658473"/>
    <lineage>
        <taxon>Eukaryota</taxon>
        <taxon>Fungi</taxon>
        <taxon>Dikarya</taxon>
        <taxon>Basidiomycota</taxon>
        <taxon>Agaricomycotina</taxon>
        <taxon>Agaricomycetes</taxon>
        <taxon>Agaricomycetidae</taxon>
        <taxon>Agaricales</taxon>
        <taxon>Marasmiineae</taxon>
        <taxon>Mycenaceae</taxon>
        <taxon>Mycena</taxon>
    </lineage>
</organism>
<dbReference type="Proteomes" id="UP000815677">
    <property type="component" value="Unassembled WGS sequence"/>
</dbReference>
<protein>
    <submittedName>
        <fullName evidence="1">Uncharacterized protein</fullName>
    </submittedName>
</protein>
<evidence type="ECO:0000313" key="1">
    <source>
        <dbReference type="EMBL" id="GAT43578.1"/>
    </source>
</evidence>
<accession>A0ABQ0KXP9</accession>
<name>A0ABQ0KXP9_MYCCL</name>
<dbReference type="EMBL" id="DF839201">
    <property type="protein sequence ID" value="GAT43578.1"/>
    <property type="molecule type" value="Genomic_DNA"/>
</dbReference>
<keyword evidence="2" id="KW-1185">Reference proteome</keyword>
<reference evidence="1" key="1">
    <citation type="submission" date="2014-09" db="EMBL/GenBank/DDBJ databases">
        <title>Genome sequence of the luminous mushroom Mycena chlorophos for searching fungal bioluminescence genes.</title>
        <authorList>
            <person name="Tanaka Y."/>
            <person name="Kasuga D."/>
            <person name="Oba Y."/>
            <person name="Hase S."/>
            <person name="Sato K."/>
            <person name="Oba Y."/>
            <person name="Sakakibara Y."/>
        </authorList>
    </citation>
    <scope>NUCLEOTIDE SEQUENCE</scope>
</reference>
<proteinExistence type="predicted"/>
<gene>
    <name evidence="1" type="ORF">MCHLO_01252</name>
</gene>